<sequence length="815" mass="88599">MRSLYATSALTVFALGGQPAWAQAVAESAVAPPAASTGDQDGAKGAATTPASQGGLGDIVVTATKRNESIQRVPVSVQALDTKALNNLNITSFDDYVKYLPSVRSGGRGPGQNDVYIRGQATDAVTVLLSGAQGSEPNVAMYLDEQPVTSPGRNLDVYVTDMARIEVLPGPQGSLFGASSMAGTVRLITNKPDMTGFSASVTGTAEFTKSGDMSNAVEGFVNVPLADNLAVRGVFYSAQRGGYIDNVPGTYTPSPTVNRALPSAPGTTYETANNSDLVEKNFNDASYRGFRLSAAYKVSPDLDILVTHARQNLDTDGVFDYDPKVGDLKVTRFFPDFLRDKFSQTAWTVNGRLKGLDLVYTGAYLDRKIAQAVDYTGYTNTGAFAAYYTCTYTTPRRCLNPVKGYNGNQRIRRFTQEARLSTPQDLRVRLTAGVFYDRTKLEALDNYVYEATPQLGFARNAPITAARNIDPSTRPAGVAFFNDITRIGEQKAIYGEAAFDIVPKKLILSGGGRYYWQTTEFYGSSNFANLGTDSTVPGAGGRIYNRPKLREKGFVPKATLTFKPNGQLLFYATYSEGFRPGGFNRGGGAPSFNPAYPTVPVNYVSDTVKNYEVGFKTDLFDRKVRFNGSFYRVDWSNIQVSRLDTVNVSNLTFIDNAANARINGFEGDLTIKLAPPLTLFSAVSYNDAKLTGTQSTVIELAPVGSQLPLTPKIQGNVRLRYDGILDNDRSWFAQVGAQLAAHSYSSLASALRVRQDGYSTFDASGGFIVGKYRFEIYGENLTDTRAQLFYNNQDQIPRITTNRPRTIGLKVTVDM</sequence>
<keyword evidence="17" id="KW-0675">Receptor</keyword>
<comment type="similarity">
    <text evidence="11 12">Belongs to the TonB-dependent receptor family.</text>
</comment>
<evidence type="ECO:0000256" key="9">
    <source>
        <dbReference type="ARBA" id="ARBA00023136"/>
    </source>
</evidence>
<dbReference type="Pfam" id="PF07715">
    <property type="entry name" value="Plug"/>
    <property type="match status" value="1"/>
</dbReference>
<keyword evidence="9 11" id="KW-0472">Membrane</keyword>
<keyword evidence="7" id="KW-0406">Ion transport</keyword>
<dbReference type="Proteomes" id="UP001292182">
    <property type="component" value="Unassembled WGS sequence"/>
</dbReference>
<keyword evidence="3 11" id="KW-1134">Transmembrane beta strand</keyword>
<evidence type="ECO:0000256" key="5">
    <source>
        <dbReference type="ARBA" id="ARBA00022692"/>
    </source>
</evidence>
<reference evidence="18" key="1">
    <citation type="submission" date="2023-07" db="EMBL/GenBank/DDBJ databases">
        <title>Whole genome sequence analysis of rice epiphytic Sphingomonas sanguinis OsEp_Plm_15B2.</title>
        <authorList>
            <person name="Sahu K.P."/>
            <person name="Asharani P."/>
            <person name="Reddy B."/>
            <person name="Kumar A."/>
        </authorList>
    </citation>
    <scope>NUCLEOTIDE SEQUENCE [LARGE SCALE GENOMIC DNA]</scope>
    <source>
        <strain evidence="18">OsEp_Plm_15B2</strain>
    </source>
</reference>
<dbReference type="SUPFAM" id="SSF56935">
    <property type="entry name" value="Porins"/>
    <property type="match status" value="1"/>
</dbReference>
<keyword evidence="5 11" id="KW-0812">Transmembrane</keyword>
<gene>
    <name evidence="17" type="ORF">N4G62_07135</name>
</gene>
<keyword evidence="2 11" id="KW-0813">Transport</keyword>
<keyword evidence="10 11" id="KW-0998">Cell outer membrane</keyword>
<evidence type="ECO:0000256" key="11">
    <source>
        <dbReference type="PROSITE-ProRule" id="PRU01360"/>
    </source>
</evidence>
<evidence type="ECO:0000256" key="13">
    <source>
        <dbReference type="SAM" id="MobiDB-lite"/>
    </source>
</evidence>
<keyword evidence="6" id="KW-0408">Iron</keyword>
<dbReference type="InterPro" id="IPR039426">
    <property type="entry name" value="TonB-dep_rcpt-like"/>
</dbReference>
<dbReference type="EMBL" id="JAOBTW010000007">
    <property type="protein sequence ID" value="MDZ7281799.1"/>
    <property type="molecule type" value="Genomic_DNA"/>
</dbReference>
<evidence type="ECO:0000256" key="3">
    <source>
        <dbReference type="ARBA" id="ARBA00022452"/>
    </source>
</evidence>
<feature type="domain" description="TonB-dependent receptor plug" evidence="16">
    <location>
        <begin position="70"/>
        <end position="184"/>
    </location>
</feature>
<accession>A0ABU5LPE0</accession>
<evidence type="ECO:0000256" key="8">
    <source>
        <dbReference type="ARBA" id="ARBA00023077"/>
    </source>
</evidence>
<evidence type="ECO:0000256" key="6">
    <source>
        <dbReference type="ARBA" id="ARBA00023004"/>
    </source>
</evidence>
<keyword evidence="14" id="KW-0732">Signal</keyword>
<evidence type="ECO:0000313" key="17">
    <source>
        <dbReference type="EMBL" id="MDZ7281799.1"/>
    </source>
</evidence>
<comment type="subcellular location">
    <subcellularLocation>
        <location evidence="1 11">Cell outer membrane</location>
        <topology evidence="1 11">Multi-pass membrane protein</topology>
    </subcellularLocation>
</comment>
<dbReference type="Gene3D" id="2.40.170.20">
    <property type="entry name" value="TonB-dependent receptor, beta-barrel domain"/>
    <property type="match status" value="1"/>
</dbReference>
<dbReference type="RefSeq" id="WP_322539025.1">
    <property type="nucleotide sequence ID" value="NZ_JAOBTW010000007.1"/>
</dbReference>
<organism evidence="17 18">
    <name type="scientific">Sphingomonas sanguinis</name>
    <dbReference type="NCBI Taxonomy" id="33051"/>
    <lineage>
        <taxon>Bacteria</taxon>
        <taxon>Pseudomonadati</taxon>
        <taxon>Pseudomonadota</taxon>
        <taxon>Alphaproteobacteria</taxon>
        <taxon>Sphingomonadales</taxon>
        <taxon>Sphingomonadaceae</taxon>
        <taxon>Sphingomonas</taxon>
    </lineage>
</organism>
<comment type="caution">
    <text evidence="17">The sequence shown here is derived from an EMBL/GenBank/DDBJ whole genome shotgun (WGS) entry which is preliminary data.</text>
</comment>
<feature type="region of interest" description="Disordered" evidence="13">
    <location>
        <begin position="32"/>
        <end position="52"/>
    </location>
</feature>
<dbReference type="InterPro" id="IPR012910">
    <property type="entry name" value="Plug_dom"/>
</dbReference>
<keyword evidence="18" id="KW-1185">Reference proteome</keyword>
<evidence type="ECO:0000256" key="14">
    <source>
        <dbReference type="SAM" id="SignalP"/>
    </source>
</evidence>
<evidence type="ECO:0000313" key="18">
    <source>
        <dbReference type="Proteomes" id="UP001292182"/>
    </source>
</evidence>
<dbReference type="PROSITE" id="PS52016">
    <property type="entry name" value="TONB_DEPENDENT_REC_3"/>
    <property type="match status" value="1"/>
</dbReference>
<evidence type="ECO:0000256" key="1">
    <source>
        <dbReference type="ARBA" id="ARBA00004571"/>
    </source>
</evidence>
<evidence type="ECO:0000256" key="2">
    <source>
        <dbReference type="ARBA" id="ARBA00022448"/>
    </source>
</evidence>
<evidence type="ECO:0000256" key="7">
    <source>
        <dbReference type="ARBA" id="ARBA00023065"/>
    </source>
</evidence>
<proteinExistence type="inferred from homology"/>
<evidence type="ECO:0000256" key="4">
    <source>
        <dbReference type="ARBA" id="ARBA00022496"/>
    </source>
</evidence>
<dbReference type="Pfam" id="PF00593">
    <property type="entry name" value="TonB_dep_Rec_b-barrel"/>
    <property type="match status" value="1"/>
</dbReference>
<evidence type="ECO:0000256" key="10">
    <source>
        <dbReference type="ARBA" id="ARBA00023237"/>
    </source>
</evidence>
<evidence type="ECO:0000259" key="16">
    <source>
        <dbReference type="Pfam" id="PF07715"/>
    </source>
</evidence>
<name>A0ABU5LPE0_9SPHN</name>
<feature type="signal peptide" evidence="14">
    <location>
        <begin position="1"/>
        <end position="22"/>
    </location>
</feature>
<feature type="chain" id="PRO_5047259392" evidence="14">
    <location>
        <begin position="23"/>
        <end position="815"/>
    </location>
</feature>
<feature type="domain" description="TonB-dependent receptor-like beta-barrel" evidence="15">
    <location>
        <begin position="293"/>
        <end position="781"/>
    </location>
</feature>
<evidence type="ECO:0000256" key="12">
    <source>
        <dbReference type="RuleBase" id="RU003357"/>
    </source>
</evidence>
<keyword evidence="8 12" id="KW-0798">TonB box</keyword>
<dbReference type="PANTHER" id="PTHR32552:SF81">
    <property type="entry name" value="TONB-DEPENDENT OUTER MEMBRANE RECEPTOR"/>
    <property type="match status" value="1"/>
</dbReference>
<evidence type="ECO:0000259" key="15">
    <source>
        <dbReference type="Pfam" id="PF00593"/>
    </source>
</evidence>
<protein>
    <submittedName>
        <fullName evidence="17">TonB-dependent receptor</fullName>
    </submittedName>
</protein>
<dbReference type="InterPro" id="IPR036942">
    <property type="entry name" value="Beta-barrel_TonB_sf"/>
</dbReference>
<dbReference type="PANTHER" id="PTHR32552">
    <property type="entry name" value="FERRICHROME IRON RECEPTOR-RELATED"/>
    <property type="match status" value="1"/>
</dbReference>
<keyword evidence="4" id="KW-0410">Iron transport</keyword>
<dbReference type="InterPro" id="IPR000531">
    <property type="entry name" value="Beta-barrel_TonB"/>
</dbReference>